<dbReference type="PhylomeDB" id="B4J2U1"/>
<proteinExistence type="predicted"/>
<keyword evidence="2" id="KW-1185">Reference proteome</keyword>
<dbReference type="Proteomes" id="UP000001070">
    <property type="component" value="Unassembled WGS sequence"/>
</dbReference>
<dbReference type="EMBL" id="CH916366">
    <property type="protein sequence ID" value="EDV96082.1"/>
    <property type="molecule type" value="Genomic_DNA"/>
</dbReference>
<dbReference type="AlphaFoldDB" id="B4J2U1"/>
<gene>
    <name evidence="1" type="primary">Dgri\GH15407</name>
    <name evidence="1" type="ORF">Dgri_GH15407</name>
</gene>
<organism evidence="2">
    <name type="scientific">Drosophila grimshawi</name>
    <name type="common">Hawaiian fruit fly</name>
    <name type="synonym">Idiomyia grimshawi</name>
    <dbReference type="NCBI Taxonomy" id="7222"/>
    <lineage>
        <taxon>Eukaryota</taxon>
        <taxon>Metazoa</taxon>
        <taxon>Ecdysozoa</taxon>
        <taxon>Arthropoda</taxon>
        <taxon>Hexapoda</taxon>
        <taxon>Insecta</taxon>
        <taxon>Pterygota</taxon>
        <taxon>Neoptera</taxon>
        <taxon>Endopterygota</taxon>
        <taxon>Diptera</taxon>
        <taxon>Brachycera</taxon>
        <taxon>Muscomorpha</taxon>
        <taxon>Ephydroidea</taxon>
        <taxon>Drosophilidae</taxon>
        <taxon>Drosophila</taxon>
        <taxon>Hawaiian Drosophila</taxon>
    </lineage>
</organism>
<protein>
    <submittedName>
        <fullName evidence="1">GH15407</fullName>
    </submittedName>
</protein>
<dbReference type="HOGENOM" id="CLU_1469690_0_0_1"/>
<dbReference type="OrthoDB" id="7930815at2759"/>
<evidence type="ECO:0000313" key="1">
    <source>
        <dbReference type="EMBL" id="EDV96082.1"/>
    </source>
</evidence>
<dbReference type="eggNOG" id="ENOG502T70D">
    <property type="taxonomic scope" value="Eukaryota"/>
</dbReference>
<name>B4J2U1_DROGR</name>
<sequence length="209" mass="23628">MNAEINIKSDDEETLIKNKSDGIIKAHTKRSVLEYLKKNGCTHSNLEATARRKRDKQAVIDFICRSSEEAELLVNQQCESDSLNNINQWLQMLQRTKASTLCEYEAAAVMNAIVRNETQPKPEQLGGINLTQAYGFLENALIGQPQKKLSAASKAFLCREIELLIAEANNDRSDDESRQMGADLYDRQFKYSSEGALYNFSLNPLFLDK</sequence>
<accession>B4J2U1</accession>
<dbReference type="FunCoup" id="B4J2U1">
    <property type="interactions" value="24"/>
</dbReference>
<reference evidence="1 2" key="1">
    <citation type="journal article" date="2007" name="Nature">
        <title>Evolution of genes and genomes on the Drosophila phylogeny.</title>
        <authorList>
            <consortium name="Drosophila 12 Genomes Consortium"/>
            <person name="Clark A.G."/>
            <person name="Eisen M.B."/>
            <person name="Smith D.R."/>
            <person name="Bergman C.M."/>
            <person name="Oliver B."/>
            <person name="Markow T.A."/>
            <person name="Kaufman T.C."/>
            <person name="Kellis M."/>
            <person name="Gelbart W."/>
            <person name="Iyer V.N."/>
            <person name="Pollard D.A."/>
            <person name="Sackton T.B."/>
            <person name="Larracuente A.M."/>
            <person name="Singh N.D."/>
            <person name="Abad J.P."/>
            <person name="Abt D.N."/>
            <person name="Adryan B."/>
            <person name="Aguade M."/>
            <person name="Akashi H."/>
            <person name="Anderson W.W."/>
            <person name="Aquadro C.F."/>
            <person name="Ardell D.H."/>
            <person name="Arguello R."/>
            <person name="Artieri C.G."/>
            <person name="Barbash D.A."/>
            <person name="Barker D."/>
            <person name="Barsanti P."/>
            <person name="Batterham P."/>
            <person name="Batzoglou S."/>
            <person name="Begun D."/>
            <person name="Bhutkar A."/>
            <person name="Blanco E."/>
            <person name="Bosak S.A."/>
            <person name="Bradley R.K."/>
            <person name="Brand A.D."/>
            <person name="Brent M.R."/>
            <person name="Brooks A.N."/>
            <person name="Brown R.H."/>
            <person name="Butlin R.K."/>
            <person name="Caggese C."/>
            <person name="Calvi B.R."/>
            <person name="Bernardo de Carvalho A."/>
            <person name="Caspi A."/>
            <person name="Castrezana S."/>
            <person name="Celniker S.E."/>
            <person name="Chang J.L."/>
            <person name="Chapple C."/>
            <person name="Chatterji S."/>
            <person name="Chinwalla A."/>
            <person name="Civetta A."/>
            <person name="Clifton S.W."/>
            <person name="Comeron J.M."/>
            <person name="Costello J.C."/>
            <person name="Coyne J.A."/>
            <person name="Daub J."/>
            <person name="David R.G."/>
            <person name="Delcher A.L."/>
            <person name="Delehaunty K."/>
            <person name="Do C.B."/>
            <person name="Ebling H."/>
            <person name="Edwards K."/>
            <person name="Eickbush T."/>
            <person name="Evans J.D."/>
            <person name="Filipski A."/>
            <person name="Findeiss S."/>
            <person name="Freyhult E."/>
            <person name="Fulton L."/>
            <person name="Fulton R."/>
            <person name="Garcia A.C."/>
            <person name="Gardiner A."/>
            <person name="Garfield D.A."/>
            <person name="Garvin B.E."/>
            <person name="Gibson G."/>
            <person name="Gilbert D."/>
            <person name="Gnerre S."/>
            <person name="Godfrey J."/>
            <person name="Good R."/>
            <person name="Gotea V."/>
            <person name="Gravely B."/>
            <person name="Greenberg A.J."/>
            <person name="Griffiths-Jones S."/>
            <person name="Gross S."/>
            <person name="Guigo R."/>
            <person name="Gustafson E.A."/>
            <person name="Haerty W."/>
            <person name="Hahn M.W."/>
            <person name="Halligan D.L."/>
            <person name="Halpern A.L."/>
            <person name="Halter G.M."/>
            <person name="Han M.V."/>
            <person name="Heger A."/>
            <person name="Hillier L."/>
            <person name="Hinrichs A.S."/>
            <person name="Holmes I."/>
            <person name="Hoskins R.A."/>
            <person name="Hubisz M.J."/>
            <person name="Hultmark D."/>
            <person name="Huntley M.A."/>
            <person name="Jaffe D.B."/>
            <person name="Jagadeeshan S."/>
            <person name="Jeck W.R."/>
            <person name="Johnson J."/>
            <person name="Jones C.D."/>
            <person name="Jordan W.C."/>
            <person name="Karpen G.H."/>
            <person name="Kataoka E."/>
            <person name="Keightley P.D."/>
            <person name="Kheradpour P."/>
            <person name="Kirkness E.F."/>
            <person name="Koerich L.B."/>
            <person name="Kristiansen K."/>
            <person name="Kudrna D."/>
            <person name="Kulathinal R.J."/>
            <person name="Kumar S."/>
            <person name="Kwok R."/>
            <person name="Lander E."/>
            <person name="Langley C.H."/>
            <person name="Lapoint R."/>
            <person name="Lazzaro B.P."/>
            <person name="Lee S.J."/>
            <person name="Levesque L."/>
            <person name="Li R."/>
            <person name="Lin C.F."/>
            <person name="Lin M.F."/>
            <person name="Lindblad-Toh K."/>
            <person name="Llopart A."/>
            <person name="Long M."/>
            <person name="Low L."/>
            <person name="Lozovsky E."/>
            <person name="Lu J."/>
            <person name="Luo M."/>
            <person name="Machado C.A."/>
            <person name="Makalowski W."/>
            <person name="Marzo M."/>
            <person name="Matsuda M."/>
            <person name="Matzkin L."/>
            <person name="McAllister B."/>
            <person name="McBride C.S."/>
            <person name="McKernan B."/>
            <person name="McKernan K."/>
            <person name="Mendez-Lago M."/>
            <person name="Minx P."/>
            <person name="Mollenhauer M.U."/>
            <person name="Montooth K."/>
            <person name="Mount S.M."/>
            <person name="Mu X."/>
            <person name="Myers E."/>
            <person name="Negre B."/>
            <person name="Newfeld S."/>
            <person name="Nielsen R."/>
            <person name="Noor M.A."/>
            <person name="O'Grady P."/>
            <person name="Pachter L."/>
            <person name="Papaceit M."/>
            <person name="Parisi M.J."/>
            <person name="Parisi M."/>
            <person name="Parts L."/>
            <person name="Pedersen J.S."/>
            <person name="Pesole G."/>
            <person name="Phillippy A.M."/>
            <person name="Ponting C.P."/>
            <person name="Pop M."/>
            <person name="Porcelli D."/>
            <person name="Powell J.R."/>
            <person name="Prohaska S."/>
            <person name="Pruitt K."/>
            <person name="Puig M."/>
            <person name="Quesneville H."/>
            <person name="Ram K.R."/>
            <person name="Rand D."/>
            <person name="Rasmussen M.D."/>
            <person name="Reed L.K."/>
            <person name="Reenan R."/>
            <person name="Reily A."/>
            <person name="Remington K.A."/>
            <person name="Rieger T.T."/>
            <person name="Ritchie M.G."/>
            <person name="Robin C."/>
            <person name="Rogers Y.H."/>
            <person name="Rohde C."/>
            <person name="Rozas J."/>
            <person name="Rubenfield M.J."/>
            <person name="Ruiz A."/>
            <person name="Russo S."/>
            <person name="Salzberg S.L."/>
            <person name="Sanchez-Gracia A."/>
            <person name="Saranga D.J."/>
            <person name="Sato H."/>
            <person name="Schaeffer S.W."/>
            <person name="Schatz M.C."/>
            <person name="Schlenke T."/>
            <person name="Schwartz R."/>
            <person name="Segarra C."/>
            <person name="Singh R.S."/>
            <person name="Sirot L."/>
            <person name="Sirota M."/>
            <person name="Sisneros N.B."/>
            <person name="Smith C.D."/>
            <person name="Smith T.F."/>
            <person name="Spieth J."/>
            <person name="Stage D.E."/>
            <person name="Stark A."/>
            <person name="Stephan W."/>
            <person name="Strausberg R.L."/>
            <person name="Strempel S."/>
            <person name="Sturgill D."/>
            <person name="Sutton G."/>
            <person name="Sutton G.G."/>
            <person name="Tao W."/>
            <person name="Teichmann S."/>
            <person name="Tobari Y.N."/>
            <person name="Tomimura Y."/>
            <person name="Tsolas J.M."/>
            <person name="Valente V.L."/>
            <person name="Venter E."/>
            <person name="Venter J.C."/>
            <person name="Vicario S."/>
            <person name="Vieira F.G."/>
            <person name="Vilella A.J."/>
            <person name="Villasante A."/>
            <person name="Walenz B."/>
            <person name="Wang J."/>
            <person name="Wasserman M."/>
            <person name="Watts T."/>
            <person name="Wilson D."/>
            <person name="Wilson R.K."/>
            <person name="Wing R.A."/>
            <person name="Wolfner M.F."/>
            <person name="Wong A."/>
            <person name="Wong G.K."/>
            <person name="Wu C.I."/>
            <person name="Wu G."/>
            <person name="Yamamoto D."/>
            <person name="Yang H.P."/>
            <person name="Yang S.P."/>
            <person name="Yorke J.A."/>
            <person name="Yoshida K."/>
            <person name="Zdobnov E."/>
            <person name="Zhang P."/>
            <person name="Zhang Y."/>
            <person name="Zimin A.V."/>
            <person name="Baldwin J."/>
            <person name="Abdouelleil A."/>
            <person name="Abdulkadir J."/>
            <person name="Abebe A."/>
            <person name="Abera B."/>
            <person name="Abreu J."/>
            <person name="Acer S.C."/>
            <person name="Aftuck L."/>
            <person name="Alexander A."/>
            <person name="An P."/>
            <person name="Anderson E."/>
            <person name="Anderson S."/>
            <person name="Arachi H."/>
            <person name="Azer M."/>
            <person name="Bachantsang P."/>
            <person name="Barry A."/>
            <person name="Bayul T."/>
            <person name="Berlin A."/>
            <person name="Bessette D."/>
            <person name="Bloom T."/>
            <person name="Blye J."/>
            <person name="Boguslavskiy L."/>
            <person name="Bonnet C."/>
            <person name="Boukhgalter B."/>
            <person name="Bourzgui I."/>
            <person name="Brown A."/>
            <person name="Cahill P."/>
            <person name="Channer S."/>
            <person name="Cheshatsang Y."/>
            <person name="Chuda L."/>
            <person name="Citroen M."/>
            <person name="Collymore A."/>
            <person name="Cooke P."/>
            <person name="Costello M."/>
            <person name="D'Aco K."/>
            <person name="Daza R."/>
            <person name="De Haan G."/>
            <person name="DeGray S."/>
            <person name="DeMaso C."/>
            <person name="Dhargay N."/>
            <person name="Dooley K."/>
            <person name="Dooley E."/>
            <person name="Doricent M."/>
            <person name="Dorje P."/>
            <person name="Dorjee K."/>
            <person name="Dupes A."/>
            <person name="Elong R."/>
            <person name="Falk J."/>
            <person name="Farina A."/>
            <person name="Faro S."/>
            <person name="Ferguson D."/>
            <person name="Fisher S."/>
            <person name="Foley C.D."/>
            <person name="Franke A."/>
            <person name="Friedrich D."/>
            <person name="Gadbois L."/>
            <person name="Gearin G."/>
            <person name="Gearin C.R."/>
            <person name="Giannoukos G."/>
            <person name="Goode T."/>
            <person name="Graham J."/>
            <person name="Grandbois E."/>
            <person name="Grewal S."/>
            <person name="Gyaltsen K."/>
            <person name="Hafez N."/>
            <person name="Hagos B."/>
            <person name="Hall J."/>
            <person name="Henson C."/>
            <person name="Hollinger A."/>
            <person name="Honan T."/>
            <person name="Huard M.D."/>
            <person name="Hughes L."/>
            <person name="Hurhula B."/>
            <person name="Husby M.E."/>
            <person name="Kamat A."/>
            <person name="Kanga B."/>
            <person name="Kashin S."/>
            <person name="Khazanovich D."/>
            <person name="Kisner P."/>
            <person name="Lance K."/>
            <person name="Lara M."/>
            <person name="Lee W."/>
            <person name="Lennon N."/>
            <person name="Letendre F."/>
            <person name="LeVine R."/>
            <person name="Lipovsky A."/>
            <person name="Liu X."/>
            <person name="Liu J."/>
            <person name="Liu S."/>
            <person name="Lokyitsang T."/>
            <person name="Lokyitsang Y."/>
            <person name="Lubonja R."/>
            <person name="Lui A."/>
            <person name="MacDonald P."/>
            <person name="Magnisalis V."/>
            <person name="Maru K."/>
            <person name="Matthews C."/>
            <person name="McCusker W."/>
            <person name="McDonough S."/>
            <person name="Mehta T."/>
            <person name="Meldrim J."/>
            <person name="Meneus L."/>
            <person name="Mihai O."/>
            <person name="Mihalev A."/>
            <person name="Mihova T."/>
            <person name="Mittelman R."/>
            <person name="Mlenga V."/>
            <person name="Montmayeur A."/>
            <person name="Mulrain L."/>
            <person name="Navidi A."/>
            <person name="Naylor J."/>
            <person name="Negash T."/>
            <person name="Nguyen T."/>
            <person name="Nguyen N."/>
            <person name="Nicol R."/>
            <person name="Norbu C."/>
            <person name="Norbu N."/>
            <person name="Novod N."/>
            <person name="O'Neill B."/>
            <person name="Osman S."/>
            <person name="Markiewicz E."/>
            <person name="Oyono O.L."/>
            <person name="Patti C."/>
            <person name="Phunkhang P."/>
            <person name="Pierre F."/>
            <person name="Priest M."/>
            <person name="Raghuraman S."/>
            <person name="Rege F."/>
            <person name="Reyes R."/>
            <person name="Rise C."/>
            <person name="Rogov P."/>
            <person name="Ross K."/>
            <person name="Ryan E."/>
            <person name="Settipalli S."/>
            <person name="Shea T."/>
            <person name="Sherpa N."/>
            <person name="Shi L."/>
            <person name="Shih D."/>
            <person name="Sparrow T."/>
            <person name="Spaulding J."/>
            <person name="Stalker J."/>
            <person name="Stange-Thomann N."/>
            <person name="Stavropoulos S."/>
            <person name="Stone C."/>
            <person name="Strader C."/>
            <person name="Tesfaye S."/>
            <person name="Thomson T."/>
            <person name="Thoulutsang Y."/>
            <person name="Thoulutsang D."/>
            <person name="Topham K."/>
            <person name="Topping I."/>
            <person name="Tsamla T."/>
            <person name="Vassiliev H."/>
            <person name="Vo A."/>
            <person name="Wangchuk T."/>
            <person name="Wangdi T."/>
            <person name="Weiand M."/>
            <person name="Wilkinson J."/>
            <person name="Wilson A."/>
            <person name="Yadav S."/>
            <person name="Young G."/>
            <person name="Yu Q."/>
            <person name="Zembek L."/>
            <person name="Zhong D."/>
            <person name="Zimmer A."/>
            <person name="Zwirko Z."/>
            <person name="Jaffe D.B."/>
            <person name="Alvarez P."/>
            <person name="Brockman W."/>
            <person name="Butler J."/>
            <person name="Chin C."/>
            <person name="Gnerre S."/>
            <person name="Grabherr M."/>
            <person name="Kleber M."/>
            <person name="Mauceli E."/>
            <person name="MacCallum I."/>
        </authorList>
    </citation>
    <scope>NUCLEOTIDE SEQUENCE [LARGE SCALE GENOMIC DNA]</scope>
    <source>
        <strain evidence="2">Tucson 15287-2541.00</strain>
    </source>
</reference>
<dbReference type="InParanoid" id="B4J2U1"/>
<evidence type="ECO:0000313" key="2">
    <source>
        <dbReference type="Proteomes" id="UP000001070"/>
    </source>
</evidence>